<dbReference type="Pfam" id="PF09949">
    <property type="entry name" value="APP1_cat"/>
    <property type="match status" value="1"/>
</dbReference>
<reference evidence="2" key="1">
    <citation type="submission" date="2016-10" db="EMBL/GenBank/DDBJ databases">
        <authorList>
            <person name="de Groot N.N."/>
        </authorList>
    </citation>
    <scope>NUCLEOTIDE SEQUENCE</scope>
</reference>
<sequence length="264" mass="30874">MLKEKEFTKVTKEDSWCKNLWRRLRELQRDEIEGKNIIASIKHEVFQTKGDDEGYFEFNVSSKKSLKSGYKTIDLQIENNPDIKKAMATVIGSEPLVGIISDFDDTIIVSDVNNKIKLGFNTMFKNYKQRTIVPSMLERFNKILAQNPKNSPSTLFVLSGSPQQLFIPINSFLDYYHFPKRVLILKKLHGDNTDSLSDQFAYKSQKIERLIKLYPNIKWLMFGDSGEKDLEVYRFIKSKYPHKVKAYYIRDVQNGEILELDEKH</sequence>
<dbReference type="PANTHER" id="PTHR28208">
    <property type="entry name" value="PHOSPHATIDATE PHOSPHATASE APP1"/>
    <property type="match status" value="1"/>
</dbReference>
<name>A0A1W1CIL4_9ZZZZ</name>
<dbReference type="AlphaFoldDB" id="A0A1W1CIL4"/>
<feature type="domain" description="Phosphatidate phosphatase APP1 catalytic" evidence="1">
    <location>
        <begin position="97"/>
        <end position="251"/>
    </location>
</feature>
<dbReference type="GO" id="GO:0008195">
    <property type="term" value="F:phosphatidate phosphatase activity"/>
    <property type="evidence" value="ECO:0007669"/>
    <property type="project" value="InterPro"/>
</dbReference>
<gene>
    <name evidence="2" type="ORF">MNB_SV-12-1969</name>
</gene>
<dbReference type="PANTHER" id="PTHR28208:SF3">
    <property type="entry name" value="PHOSPHATIDATE PHOSPHATASE APP1"/>
    <property type="match status" value="1"/>
</dbReference>
<evidence type="ECO:0000259" key="1">
    <source>
        <dbReference type="Pfam" id="PF09949"/>
    </source>
</evidence>
<accession>A0A1W1CIL4</accession>
<organism evidence="2">
    <name type="scientific">hydrothermal vent metagenome</name>
    <dbReference type="NCBI Taxonomy" id="652676"/>
    <lineage>
        <taxon>unclassified sequences</taxon>
        <taxon>metagenomes</taxon>
        <taxon>ecological metagenomes</taxon>
    </lineage>
</organism>
<dbReference type="EMBL" id="FPHE01000144">
    <property type="protein sequence ID" value="SFV65585.1"/>
    <property type="molecule type" value="Genomic_DNA"/>
</dbReference>
<proteinExistence type="predicted"/>
<dbReference type="InterPro" id="IPR052935">
    <property type="entry name" value="Mg2+_PAP"/>
</dbReference>
<dbReference type="InterPro" id="IPR019236">
    <property type="entry name" value="APP1_cat"/>
</dbReference>
<evidence type="ECO:0000313" key="2">
    <source>
        <dbReference type="EMBL" id="SFV65585.1"/>
    </source>
</evidence>
<protein>
    <recommendedName>
        <fullName evidence="1">Phosphatidate phosphatase APP1 catalytic domain-containing protein</fullName>
    </recommendedName>
</protein>